<reference evidence="1" key="1">
    <citation type="journal article" date="2016" name="Front. Microbiol.">
        <title>Genome Sequence of the Piezophilic, Mesophilic Sulfate-Reducing Bacterium Desulfovibrio indicus J2T.</title>
        <authorList>
            <person name="Cao J."/>
            <person name="Maignien L."/>
            <person name="Shao Z."/>
            <person name="Alain K."/>
            <person name="Jebbar M."/>
        </authorList>
    </citation>
    <scope>NUCLEOTIDE SEQUENCE</scope>
    <source>
        <strain evidence="1">JCM 32048</strain>
    </source>
</reference>
<reference evidence="1" key="2">
    <citation type="submission" date="2021-08" db="EMBL/GenBank/DDBJ databases">
        <authorList>
            <person name="Tani A."/>
            <person name="Ola A."/>
            <person name="Ogura Y."/>
            <person name="Katsura K."/>
            <person name="Hayashi T."/>
        </authorList>
    </citation>
    <scope>NUCLEOTIDE SEQUENCE</scope>
    <source>
        <strain evidence="1">JCM 32048</strain>
    </source>
</reference>
<comment type="caution">
    <text evidence="1">The sequence shown here is derived from an EMBL/GenBank/DDBJ whole genome shotgun (WGS) entry which is preliminary data.</text>
</comment>
<dbReference type="RefSeq" id="WP_273557140.1">
    <property type="nucleotide sequence ID" value="NZ_BPQJ01000004.1"/>
</dbReference>
<protein>
    <submittedName>
        <fullName evidence="1">Uncharacterized protein</fullName>
    </submittedName>
</protein>
<evidence type="ECO:0000313" key="2">
    <source>
        <dbReference type="Proteomes" id="UP001055286"/>
    </source>
</evidence>
<name>A0AA37H898_9HYPH</name>
<evidence type="ECO:0000313" key="1">
    <source>
        <dbReference type="EMBL" id="GJD61067.1"/>
    </source>
</evidence>
<dbReference type="AlphaFoldDB" id="A0AA37H898"/>
<gene>
    <name evidence="1" type="ORF">MPEAHAMD_1207</name>
</gene>
<dbReference type="Proteomes" id="UP001055286">
    <property type="component" value="Unassembled WGS sequence"/>
</dbReference>
<keyword evidence="2" id="KW-1185">Reference proteome</keyword>
<sequence length="40" mass="4019">MARIAMVFGAAAVAVAGAVALSYLTNGAREARQGQQAKPT</sequence>
<dbReference type="EMBL" id="BPQJ01000004">
    <property type="protein sequence ID" value="GJD61067.1"/>
    <property type="molecule type" value="Genomic_DNA"/>
</dbReference>
<accession>A0AA37H898</accession>
<organism evidence="1 2">
    <name type="scientific">Methylobacterium frigidaeris</name>
    <dbReference type="NCBI Taxonomy" id="2038277"/>
    <lineage>
        <taxon>Bacteria</taxon>
        <taxon>Pseudomonadati</taxon>
        <taxon>Pseudomonadota</taxon>
        <taxon>Alphaproteobacteria</taxon>
        <taxon>Hyphomicrobiales</taxon>
        <taxon>Methylobacteriaceae</taxon>
        <taxon>Methylobacterium</taxon>
    </lineage>
</organism>
<proteinExistence type="predicted"/>